<feature type="binding site" evidence="4">
    <location>
        <begin position="66"/>
        <end position="70"/>
    </location>
    <ligand>
        <name>D-ribulose 5-phosphate</name>
        <dbReference type="ChEBI" id="CHEBI:58121"/>
    </ligand>
</feature>
<name>A0A4V3BEY9_9STAP</name>
<reference evidence="5 6" key="1">
    <citation type="submission" date="2019-01" db="EMBL/GenBank/DDBJ databases">
        <title>Draft genome sequences of the type strains of six Macrococcus species.</title>
        <authorList>
            <person name="Mazhar S."/>
            <person name="Altermann E."/>
            <person name="Hill C."/>
            <person name="Mcauliffe O."/>
        </authorList>
    </citation>
    <scope>NUCLEOTIDE SEQUENCE [LARGE SCALE GENOMIC DNA]</scope>
    <source>
        <strain evidence="5 6">CCM4815</strain>
    </source>
</reference>
<keyword evidence="6" id="KW-1185">Reference proteome</keyword>
<dbReference type="OrthoDB" id="1778624at2"/>
<feature type="binding site" evidence="4">
    <location>
        <position position="109"/>
    </location>
    <ligand>
        <name>D-ribulose 5-phosphate</name>
        <dbReference type="ChEBI" id="CHEBI:58121"/>
    </ligand>
</feature>
<feature type="binding site" evidence="4">
    <location>
        <begin position="8"/>
        <end position="9"/>
    </location>
    <ligand>
        <name>D-ribulose 5-phosphate</name>
        <dbReference type="ChEBI" id="CHEBI:58121"/>
    </ligand>
</feature>
<feature type="binding site" evidence="4">
    <location>
        <position position="132"/>
    </location>
    <ligand>
        <name>D-ribulose 5-phosphate</name>
        <dbReference type="ChEBI" id="CHEBI:58121"/>
    </ligand>
</feature>
<organism evidence="5 6">
    <name type="scientific">Macrococcus lamae</name>
    <dbReference type="NCBI Taxonomy" id="198484"/>
    <lineage>
        <taxon>Bacteria</taxon>
        <taxon>Bacillati</taxon>
        <taxon>Bacillota</taxon>
        <taxon>Bacilli</taxon>
        <taxon>Bacillales</taxon>
        <taxon>Staphylococcaceae</taxon>
        <taxon>Macrococcus</taxon>
    </lineage>
</organism>
<feature type="binding site" evidence="4">
    <location>
        <position position="99"/>
    </location>
    <ligand>
        <name>D-ribulose 5-phosphate</name>
        <dbReference type="ChEBI" id="CHEBI:58121"/>
    </ligand>
</feature>
<evidence type="ECO:0000256" key="2">
    <source>
        <dbReference type="ARBA" id="ARBA00023235"/>
    </source>
</evidence>
<protein>
    <submittedName>
        <fullName evidence="5">Ribose 5-phosphate isomerase B</fullName>
        <ecNumber evidence="5">5.3.1.6</ecNumber>
    </submittedName>
</protein>
<dbReference type="Proteomes" id="UP000294802">
    <property type="component" value="Unassembled WGS sequence"/>
</dbReference>
<dbReference type="GO" id="GO:0019316">
    <property type="term" value="P:D-allose catabolic process"/>
    <property type="evidence" value="ECO:0007669"/>
    <property type="project" value="TreeGrafter"/>
</dbReference>
<feature type="active site" description="Proton acceptor" evidence="3">
    <location>
        <position position="65"/>
    </location>
</feature>
<feature type="binding site" evidence="4">
    <location>
        <position position="136"/>
    </location>
    <ligand>
        <name>D-ribulose 5-phosphate</name>
        <dbReference type="ChEBI" id="CHEBI:58121"/>
    </ligand>
</feature>
<proteinExistence type="inferred from homology"/>
<dbReference type="InterPro" id="IPR004785">
    <property type="entry name" value="RpiB"/>
</dbReference>
<dbReference type="GO" id="GO:0009052">
    <property type="term" value="P:pentose-phosphate shunt, non-oxidative branch"/>
    <property type="evidence" value="ECO:0007669"/>
    <property type="project" value="TreeGrafter"/>
</dbReference>
<dbReference type="AlphaFoldDB" id="A0A4V3BEY9"/>
<evidence type="ECO:0000256" key="1">
    <source>
        <dbReference type="ARBA" id="ARBA00008754"/>
    </source>
</evidence>
<dbReference type="Pfam" id="PF02502">
    <property type="entry name" value="LacAB_rpiB"/>
    <property type="match status" value="1"/>
</dbReference>
<dbReference type="EC" id="5.3.1.6" evidence="5"/>
<evidence type="ECO:0000313" key="6">
    <source>
        <dbReference type="Proteomes" id="UP000294802"/>
    </source>
</evidence>
<dbReference type="PANTHER" id="PTHR30345:SF0">
    <property type="entry name" value="DNA DAMAGE-REPAIR_TOLERATION PROTEIN DRT102"/>
    <property type="match status" value="1"/>
</dbReference>
<dbReference type="SUPFAM" id="SSF89623">
    <property type="entry name" value="Ribose/Galactose isomerase RpiB/AlsB"/>
    <property type="match status" value="1"/>
</dbReference>
<evidence type="ECO:0000256" key="3">
    <source>
        <dbReference type="PIRSR" id="PIRSR005384-1"/>
    </source>
</evidence>
<dbReference type="InterPro" id="IPR003500">
    <property type="entry name" value="RpiB_LacA_LacB"/>
</dbReference>
<evidence type="ECO:0000313" key="5">
    <source>
        <dbReference type="EMBL" id="TDM10527.1"/>
    </source>
</evidence>
<dbReference type="NCBIfam" id="TIGR01120">
    <property type="entry name" value="rpiB"/>
    <property type="match status" value="1"/>
</dbReference>
<sequence>MKVAIASDHGGFEYKEAIKQLLDELNIAYEDFGTHSPDSVDYPDYARPVGEAVTSGKADRGILVCGTGIGMSIAANKVRGVRCALVHDVFTAKLTRQHNDSNVIALGQRVIGEGLALMIVETWLKESFEGGRHQKRLDKLSALEADYGRH</sequence>
<comment type="similarity">
    <text evidence="1">Belongs to the LacAB/RpiB family.</text>
</comment>
<dbReference type="InterPro" id="IPR036569">
    <property type="entry name" value="RpiB_LacA_LacB_sf"/>
</dbReference>
<dbReference type="PIRSF" id="PIRSF005384">
    <property type="entry name" value="RpiB_LacA_B"/>
    <property type="match status" value="1"/>
</dbReference>
<dbReference type="PANTHER" id="PTHR30345">
    <property type="entry name" value="RIBOSE-5-PHOSPHATE ISOMERASE B"/>
    <property type="match status" value="1"/>
</dbReference>
<dbReference type="NCBIfam" id="TIGR00689">
    <property type="entry name" value="rpiB_lacA_lacB"/>
    <property type="match status" value="1"/>
</dbReference>
<dbReference type="Gene3D" id="3.40.1400.10">
    <property type="entry name" value="Sugar-phosphate isomerase, RpiB/LacA/LacB"/>
    <property type="match status" value="1"/>
</dbReference>
<accession>A0A4V3BEY9</accession>
<evidence type="ECO:0000256" key="4">
    <source>
        <dbReference type="PIRSR" id="PIRSR005384-2"/>
    </source>
</evidence>
<dbReference type="GO" id="GO:0004751">
    <property type="term" value="F:ribose-5-phosphate isomerase activity"/>
    <property type="evidence" value="ECO:0007669"/>
    <property type="project" value="UniProtKB-EC"/>
</dbReference>
<keyword evidence="2 5" id="KW-0413">Isomerase</keyword>
<dbReference type="RefSeq" id="WP_133443925.1">
    <property type="nucleotide sequence ID" value="NZ_SCWB01000010.1"/>
</dbReference>
<comment type="caution">
    <text evidence="5">The sequence shown here is derived from an EMBL/GenBank/DDBJ whole genome shotgun (WGS) entry which is preliminary data.</text>
</comment>
<dbReference type="EMBL" id="SCWB01000010">
    <property type="protein sequence ID" value="TDM10527.1"/>
    <property type="molecule type" value="Genomic_DNA"/>
</dbReference>
<gene>
    <name evidence="5" type="primary">rpiB</name>
    <name evidence="5" type="ORF">ERX29_06680</name>
</gene>
<dbReference type="NCBIfam" id="NF004051">
    <property type="entry name" value="PRK05571.1"/>
    <property type="match status" value="1"/>
</dbReference>
<feature type="active site" description="Proton donor" evidence="3">
    <location>
        <position position="98"/>
    </location>
</feature>